<feature type="domain" description="Gfo/Idh/MocA-like oxidoreductase N-terminal" evidence="2">
    <location>
        <begin position="4"/>
        <end position="125"/>
    </location>
</feature>
<dbReference type="InterPro" id="IPR036291">
    <property type="entry name" value="NAD(P)-bd_dom_sf"/>
</dbReference>
<dbReference type="Pfam" id="PF22725">
    <property type="entry name" value="GFO_IDH_MocA_C3"/>
    <property type="match status" value="1"/>
</dbReference>
<dbReference type="Pfam" id="PF01408">
    <property type="entry name" value="GFO_IDH_MocA"/>
    <property type="match status" value="1"/>
</dbReference>
<dbReference type="GO" id="GO:0016491">
    <property type="term" value="F:oxidoreductase activity"/>
    <property type="evidence" value="ECO:0007669"/>
    <property type="project" value="UniProtKB-KW"/>
</dbReference>
<protein>
    <submittedName>
        <fullName evidence="4">Gfo/Idh/MocA family oxidoreductase</fullName>
    </submittedName>
</protein>
<comment type="caution">
    <text evidence="4">The sequence shown here is derived from an EMBL/GenBank/DDBJ whole genome shotgun (WGS) entry which is preliminary data.</text>
</comment>
<gene>
    <name evidence="4" type="ORF">D7M11_28445</name>
</gene>
<dbReference type="Proteomes" id="UP000282311">
    <property type="component" value="Unassembled WGS sequence"/>
</dbReference>
<dbReference type="PANTHER" id="PTHR43818:SF11">
    <property type="entry name" value="BCDNA.GH03377"/>
    <property type="match status" value="1"/>
</dbReference>
<accession>A0A3B0BI94</accession>
<dbReference type="InterPro" id="IPR050463">
    <property type="entry name" value="Gfo/Idh/MocA_oxidrdct_glycsds"/>
</dbReference>
<dbReference type="OrthoDB" id="9815825at2"/>
<sequence>MDTIRIGFIGCGNIAHSHALRMSQLEGVEIVALADPGERGRQLLKQKFGLEQAAEFDSHTDMLASDTMDAVIICSPHTLHARHAEEALMAGKHVLIEKPMTCSSEEAKRLMSAAERSGKKLQVSFQRHFLPPFLYIRSAIADGVIGKLTSVTATLLQDWKDAQKGTWRQMPELSGGGMLMDSGSHIIDVLLWTTGLTPQHVAVQLECHGSPVEVDTFTSIRFAEGAIGSMNIVGLVPLAKLKETYAFIGEAGAIFYDNGRITLQLNGQEPVEPKLPEAVTDPDRSFIDAIRGKHEVLVPAEYALKVVTFTETIYAAAGYEVVPAKQPDVAGGRVS</sequence>
<feature type="domain" description="GFO/IDH/MocA-like oxidoreductase" evidence="3">
    <location>
        <begin position="133"/>
        <end position="254"/>
    </location>
</feature>
<dbReference type="AlphaFoldDB" id="A0A3B0BI94"/>
<evidence type="ECO:0000259" key="3">
    <source>
        <dbReference type="Pfam" id="PF22725"/>
    </source>
</evidence>
<evidence type="ECO:0000313" key="4">
    <source>
        <dbReference type="EMBL" id="RKN72411.1"/>
    </source>
</evidence>
<dbReference type="RefSeq" id="WP_120750660.1">
    <property type="nucleotide sequence ID" value="NZ_RBAH01000027.1"/>
</dbReference>
<evidence type="ECO:0000313" key="5">
    <source>
        <dbReference type="Proteomes" id="UP000282311"/>
    </source>
</evidence>
<keyword evidence="5" id="KW-1185">Reference proteome</keyword>
<dbReference type="SUPFAM" id="SSF55347">
    <property type="entry name" value="Glyceraldehyde-3-phosphate dehydrogenase-like, C-terminal domain"/>
    <property type="match status" value="1"/>
</dbReference>
<keyword evidence="1" id="KW-0560">Oxidoreductase</keyword>
<dbReference type="InterPro" id="IPR000683">
    <property type="entry name" value="Gfo/Idh/MocA-like_OxRdtase_N"/>
</dbReference>
<dbReference type="PANTHER" id="PTHR43818">
    <property type="entry name" value="BCDNA.GH03377"/>
    <property type="match status" value="1"/>
</dbReference>
<dbReference type="Gene3D" id="3.40.50.720">
    <property type="entry name" value="NAD(P)-binding Rossmann-like Domain"/>
    <property type="match status" value="1"/>
</dbReference>
<dbReference type="SUPFAM" id="SSF51735">
    <property type="entry name" value="NAD(P)-binding Rossmann-fold domains"/>
    <property type="match status" value="1"/>
</dbReference>
<evidence type="ECO:0000259" key="2">
    <source>
        <dbReference type="Pfam" id="PF01408"/>
    </source>
</evidence>
<dbReference type="EMBL" id="RBAH01000027">
    <property type="protein sequence ID" value="RKN72411.1"/>
    <property type="molecule type" value="Genomic_DNA"/>
</dbReference>
<evidence type="ECO:0000256" key="1">
    <source>
        <dbReference type="ARBA" id="ARBA00023002"/>
    </source>
</evidence>
<name>A0A3B0BI94_9BACL</name>
<dbReference type="InterPro" id="IPR055170">
    <property type="entry name" value="GFO_IDH_MocA-like_dom"/>
</dbReference>
<dbReference type="Gene3D" id="3.30.360.10">
    <property type="entry name" value="Dihydrodipicolinate Reductase, domain 2"/>
    <property type="match status" value="1"/>
</dbReference>
<proteinExistence type="predicted"/>
<organism evidence="4 5">
    <name type="scientific">Paenibacillus ginsengarvi</name>
    <dbReference type="NCBI Taxonomy" id="400777"/>
    <lineage>
        <taxon>Bacteria</taxon>
        <taxon>Bacillati</taxon>
        <taxon>Bacillota</taxon>
        <taxon>Bacilli</taxon>
        <taxon>Bacillales</taxon>
        <taxon>Paenibacillaceae</taxon>
        <taxon>Paenibacillus</taxon>
    </lineage>
</organism>
<dbReference type="GO" id="GO:0000166">
    <property type="term" value="F:nucleotide binding"/>
    <property type="evidence" value="ECO:0007669"/>
    <property type="project" value="InterPro"/>
</dbReference>
<reference evidence="4 5" key="1">
    <citation type="journal article" date="2007" name="Int. J. Syst. Evol. Microbiol.">
        <title>Paenibacillus ginsengarvi sp. nov., isolated from soil from ginseng cultivation.</title>
        <authorList>
            <person name="Yoon M.H."/>
            <person name="Ten L.N."/>
            <person name="Im W.T."/>
        </authorList>
    </citation>
    <scope>NUCLEOTIDE SEQUENCE [LARGE SCALE GENOMIC DNA]</scope>
    <source>
        <strain evidence="4 5">KCTC 13059</strain>
    </source>
</reference>